<organism evidence="2 3">
    <name type="scientific">Pseudomonas amygdali pv. mori str. 301020</name>
    <dbReference type="NCBI Taxonomy" id="629261"/>
    <lineage>
        <taxon>Bacteria</taxon>
        <taxon>Pseudomonadati</taxon>
        <taxon>Pseudomonadota</taxon>
        <taxon>Gammaproteobacteria</taxon>
        <taxon>Pseudomonadales</taxon>
        <taxon>Pseudomonadaceae</taxon>
        <taxon>Pseudomonas</taxon>
        <taxon>Pseudomonas amygdali</taxon>
    </lineage>
</organism>
<keyword evidence="1" id="KW-0472">Membrane</keyword>
<evidence type="ECO:0000256" key="1">
    <source>
        <dbReference type="SAM" id="Phobius"/>
    </source>
</evidence>
<evidence type="ECO:0000313" key="2">
    <source>
        <dbReference type="EMBL" id="EGH22097.1"/>
    </source>
</evidence>
<dbReference type="EMBL" id="AEAG01000449">
    <property type="protein sequence ID" value="EGH22097.1"/>
    <property type="molecule type" value="Genomic_DNA"/>
</dbReference>
<keyword evidence="1" id="KW-1133">Transmembrane helix</keyword>
<feature type="transmembrane region" description="Helical" evidence="1">
    <location>
        <begin position="200"/>
        <end position="221"/>
    </location>
</feature>
<accession>A0A656G8Y2</accession>
<dbReference type="Proteomes" id="UP000003465">
    <property type="component" value="Unassembled WGS sequence"/>
</dbReference>
<proteinExistence type="predicted"/>
<protein>
    <submittedName>
        <fullName evidence="2">Uncharacterized protein</fullName>
    </submittedName>
</protein>
<sequence length="226" mass="25562">MKAFKKYAERLSKDDQAALERRALWPAMVERIEKVFSPIKTSPLAEHFGSLYLHPVVPEALKKLPNEGILNQLQLSCCSRHLGLTGIERKVEERKGKAKPLFEDGAALWVNQAPSGAVTVFIAPYTSDVLAMNEENIILGMYRTPEKLTERRIKRIFSTFFRYLSITSAHHQQSITDYAWRLMLIYKDVRTRKYQGNLKVLERVVIAAGAIACIWVLFIPAGGAGS</sequence>
<keyword evidence="1" id="KW-0812">Transmembrane</keyword>
<evidence type="ECO:0000313" key="3">
    <source>
        <dbReference type="Proteomes" id="UP000003465"/>
    </source>
</evidence>
<gene>
    <name evidence="2" type="ORF">PSYMO_11530</name>
</gene>
<reference evidence="2 3" key="1">
    <citation type="journal article" date="2011" name="PLoS Pathog.">
        <title>Dynamic evolution of pathogenicity revealed by sequencing and comparative genomics of 19 Pseudomonas syringae isolates.</title>
        <authorList>
            <person name="Baltrus D.A."/>
            <person name="Nishimura M.T."/>
            <person name="Romanchuk A."/>
            <person name="Chang J.H."/>
            <person name="Mukhtar M.S."/>
            <person name="Cherkis K."/>
            <person name="Roach J."/>
            <person name="Grant S.R."/>
            <person name="Jones C.D."/>
            <person name="Dangl J.L."/>
        </authorList>
    </citation>
    <scope>NUCLEOTIDE SEQUENCE [LARGE SCALE GENOMIC DNA]</scope>
    <source>
        <strain evidence="2 3">301020</strain>
    </source>
</reference>
<comment type="caution">
    <text evidence="2">The sequence shown here is derived from an EMBL/GenBank/DDBJ whole genome shotgun (WGS) entry which is preliminary data.</text>
</comment>
<dbReference type="AlphaFoldDB" id="A0A656G8Y2"/>
<name>A0A656G8Y2_PSEA0</name>